<comment type="caution">
    <text evidence="2">The sequence shown here is derived from an EMBL/GenBank/DDBJ whole genome shotgun (WGS) entry which is preliminary data.</text>
</comment>
<evidence type="ECO:0000313" key="3">
    <source>
        <dbReference type="Proteomes" id="UP000028582"/>
    </source>
</evidence>
<sequence>MAPIHLKSRPHQVVAATSRRHISVFQAALCFSCLVLALDACLTEGTEIIFLLIHFLLSYPARFVAFYEPKVMALEIMMKDTIERMEISEQVSDAWDFTVALITLVCVHKVIETTRTSIVSRLKTSADTSSK</sequence>
<evidence type="ECO:0000313" key="2">
    <source>
        <dbReference type="EMBL" id="ETO79236.1"/>
    </source>
</evidence>
<accession>A0A081AK25</accession>
<evidence type="ECO:0000256" key="1">
    <source>
        <dbReference type="SAM" id="Phobius"/>
    </source>
</evidence>
<gene>
    <name evidence="2" type="ORF">F444_06034</name>
</gene>
<feature type="transmembrane region" description="Helical" evidence="1">
    <location>
        <begin position="21"/>
        <end position="42"/>
    </location>
</feature>
<reference evidence="2 3" key="1">
    <citation type="submission" date="2013-11" db="EMBL/GenBank/DDBJ databases">
        <title>The Genome Sequence of Phytophthora parasitica P1976.</title>
        <authorList>
            <consortium name="The Broad Institute Genomics Platform"/>
            <person name="Russ C."/>
            <person name="Tyler B."/>
            <person name="Panabieres F."/>
            <person name="Shan W."/>
            <person name="Tripathy S."/>
            <person name="Grunwald N."/>
            <person name="Machado M."/>
            <person name="Johnson C.S."/>
            <person name="Walker B."/>
            <person name="Young S."/>
            <person name="Zeng Q."/>
            <person name="Gargeya S."/>
            <person name="Fitzgerald M."/>
            <person name="Haas B."/>
            <person name="Abouelleil A."/>
            <person name="Allen A.W."/>
            <person name="Alvarado L."/>
            <person name="Arachchi H.M."/>
            <person name="Berlin A.M."/>
            <person name="Chapman S.B."/>
            <person name="Gainer-Dewar J."/>
            <person name="Goldberg J."/>
            <person name="Griggs A."/>
            <person name="Gujja S."/>
            <person name="Hansen M."/>
            <person name="Howarth C."/>
            <person name="Imamovic A."/>
            <person name="Ireland A."/>
            <person name="Larimer J."/>
            <person name="McCowan C."/>
            <person name="Murphy C."/>
            <person name="Pearson M."/>
            <person name="Poon T.W."/>
            <person name="Priest M."/>
            <person name="Roberts A."/>
            <person name="Saif S."/>
            <person name="Shea T."/>
            <person name="Sisk P."/>
            <person name="Sykes S."/>
            <person name="Wortman J."/>
            <person name="Nusbaum C."/>
            <person name="Birren B."/>
        </authorList>
    </citation>
    <scope>NUCLEOTIDE SEQUENCE [LARGE SCALE GENOMIC DNA]</scope>
    <source>
        <strain evidence="2 3">P1976</strain>
    </source>
</reference>
<keyword evidence="1" id="KW-0812">Transmembrane</keyword>
<dbReference type="Proteomes" id="UP000028582">
    <property type="component" value="Unassembled WGS sequence"/>
</dbReference>
<dbReference type="EMBL" id="ANJA01001135">
    <property type="protein sequence ID" value="ETO79236.1"/>
    <property type="molecule type" value="Genomic_DNA"/>
</dbReference>
<keyword evidence="1" id="KW-0472">Membrane</keyword>
<organism evidence="2 3">
    <name type="scientific">Phytophthora nicotianae P1976</name>
    <dbReference type="NCBI Taxonomy" id="1317066"/>
    <lineage>
        <taxon>Eukaryota</taxon>
        <taxon>Sar</taxon>
        <taxon>Stramenopiles</taxon>
        <taxon>Oomycota</taxon>
        <taxon>Peronosporomycetes</taxon>
        <taxon>Peronosporales</taxon>
        <taxon>Peronosporaceae</taxon>
        <taxon>Phytophthora</taxon>
    </lineage>
</organism>
<keyword evidence="1" id="KW-1133">Transmembrane helix</keyword>
<dbReference type="AlphaFoldDB" id="A0A081AK25"/>
<feature type="transmembrane region" description="Helical" evidence="1">
    <location>
        <begin position="48"/>
        <end position="67"/>
    </location>
</feature>
<name>A0A081AK25_PHYNI</name>
<proteinExistence type="predicted"/>
<protein>
    <submittedName>
        <fullName evidence="2">Uncharacterized protein</fullName>
    </submittedName>
</protein>